<dbReference type="InterPro" id="IPR027785">
    <property type="entry name" value="UvrD-like_helicase_C"/>
</dbReference>
<dbReference type="OrthoDB" id="407989at2"/>
<protein>
    <recommendedName>
        <fullName evidence="2">UvrD-like helicase C-terminal domain-containing protein</fullName>
    </recommendedName>
</protein>
<organism evidence="3 4">
    <name type="scientific">Mycoplasmopsis agassizii</name>
    <dbReference type="NCBI Taxonomy" id="33922"/>
    <lineage>
        <taxon>Bacteria</taxon>
        <taxon>Bacillati</taxon>
        <taxon>Mycoplasmatota</taxon>
        <taxon>Mycoplasmoidales</taxon>
        <taxon>Metamycoplasmataceae</taxon>
        <taxon>Mycoplasmopsis</taxon>
    </lineage>
</organism>
<keyword evidence="1" id="KW-0175">Coiled coil</keyword>
<dbReference type="InterPro" id="IPR050534">
    <property type="entry name" value="Coronavir_polyprotein_1ab"/>
</dbReference>
<comment type="caution">
    <text evidence="3">The sequence shown here is derived from an EMBL/GenBank/DDBJ whole genome shotgun (WGS) entry which is preliminary data.</text>
</comment>
<dbReference type="CDD" id="cd18809">
    <property type="entry name" value="SF1_C_RecD"/>
    <property type="match status" value="1"/>
</dbReference>
<gene>
    <name evidence="3" type="ORF">CJJ23_02355</name>
</gene>
<dbReference type="Gene3D" id="3.40.50.300">
    <property type="entry name" value="P-loop containing nucleotide triphosphate hydrolases"/>
    <property type="match status" value="2"/>
</dbReference>
<dbReference type="AlphaFoldDB" id="A0A269TJJ9"/>
<dbReference type="RefSeq" id="WP_095334773.1">
    <property type="nucleotide sequence ID" value="NZ_NQNY01000006.1"/>
</dbReference>
<feature type="domain" description="UvrD-like helicase C-terminal" evidence="2">
    <location>
        <begin position="822"/>
        <end position="868"/>
    </location>
</feature>
<evidence type="ECO:0000313" key="3">
    <source>
        <dbReference type="EMBL" id="PAK21360.1"/>
    </source>
</evidence>
<proteinExistence type="predicted"/>
<dbReference type="Pfam" id="PF13538">
    <property type="entry name" value="UvrD_C_2"/>
    <property type="match status" value="1"/>
</dbReference>
<dbReference type="Proteomes" id="UP000216943">
    <property type="component" value="Unassembled WGS sequence"/>
</dbReference>
<dbReference type="EMBL" id="NQNY01000006">
    <property type="protein sequence ID" value="PAK21360.1"/>
    <property type="molecule type" value="Genomic_DNA"/>
</dbReference>
<evidence type="ECO:0000259" key="2">
    <source>
        <dbReference type="Pfam" id="PF13538"/>
    </source>
</evidence>
<dbReference type="SUPFAM" id="SSF52540">
    <property type="entry name" value="P-loop containing nucleoside triphosphate hydrolases"/>
    <property type="match status" value="2"/>
</dbReference>
<evidence type="ECO:0000256" key="1">
    <source>
        <dbReference type="SAM" id="Coils"/>
    </source>
</evidence>
<evidence type="ECO:0000313" key="4">
    <source>
        <dbReference type="Proteomes" id="UP000216943"/>
    </source>
</evidence>
<dbReference type="Pfam" id="PF13604">
    <property type="entry name" value="AAA_30"/>
    <property type="match status" value="1"/>
</dbReference>
<dbReference type="InterPro" id="IPR027417">
    <property type="entry name" value="P-loop_NTPase"/>
</dbReference>
<sequence>MELNKCLEDNNSQIEKLISVLSNDKGLLFSTLFDKLRKFLESLFIQIYNHSNQNQLFCNDKENIDTATKFVLENNKYKKIMPLFDSYQVSSSHFGHGYDGYERLMYWFQIKLIELKQFMKDDLEINILGNIESIIAQQNIDLHEYYSNIHEKVFDFRNLELKEEFSDRFYVEKIKPVFINKDLFYEITVFNWRNSQAKNNKKIFFSKELIPDNYSVQLRWYEEKIQFFNNESSINIVTKWMFRIRMCELEHFAKLLNLNISFGNTHEFEQIMEYLTINNLNLFDVVSLSDEEYDILNTKIHKNKRISLSFFNFLNRCREIIKNNEFGKNIISYLLFKMNNDVIKSQLSYWPNERAPLLNISSSANSFERMPYARSLIAHNPKLTDLLKCISPKNRSHELLFRRIETYTEYSSKLYTSIDELGKDIPIKLLVSKFNSSFSTEYDDKKIKFTDKRDYIYIQKYQTVILKLINKLIELSKEKGEEYKELSKKYLLNKNNIRTKKIKIIKNLFLNSRIAIITGDPGTGKTTIINNIAEIFKDYKKLFLAVTNNAVENLRLKILDRNNASFSTIAKNINQYNQNGKIEVDLLVVDEASTISNKEMLEILEKNKFKFLLIVGDVKQIPSIRFGNWFRFINEYFKENIYVLDDQFRTKDKGLKKVWYSAKKDFNFFFENLTKYKINHKLKDFIFEKNLNEIILTQNYNGIYGINNINETMQYNNFNEAFIWKSEKFKIGDPIVFNQSSRFPNTFYNNLTGTIKNIVLTENKINFEIEINQSLDKNNLDPGISFVSEKDNKTTVTISAIKHEDYDKDVSANESQIPFQISYAMSIHRAQGLEFDSVRLVLTEENKELITKEIFYTAITRAKTKLGIYWSKETEKFILESFDNKKYKDTDEFKILKGLIEKQNKDN</sequence>
<name>A0A269TJJ9_9BACT</name>
<accession>A0A269TJJ9</accession>
<reference evidence="4" key="1">
    <citation type="submission" date="2017-08" db="EMBL/GenBank/DDBJ databases">
        <authorList>
            <person name="Alvarez-Ponce D."/>
            <person name="Weitzman C.L."/>
            <person name="Tillett R.L."/>
            <person name="Sandmeier F.C."/>
            <person name="Tracy C.R."/>
        </authorList>
    </citation>
    <scope>NUCLEOTIDE SEQUENCE [LARGE SCALE GENOMIC DNA]</scope>
    <source>
        <strain evidence="4">723</strain>
    </source>
</reference>
<dbReference type="PANTHER" id="PTHR43788">
    <property type="entry name" value="DNA2/NAM7 HELICASE FAMILY MEMBER"/>
    <property type="match status" value="1"/>
</dbReference>
<feature type="coiled-coil region" evidence="1">
    <location>
        <begin position="458"/>
        <end position="489"/>
    </location>
</feature>